<dbReference type="EMBL" id="JXQG01000059">
    <property type="protein sequence ID" value="KKZ11214.1"/>
    <property type="molecule type" value="Genomic_DNA"/>
</dbReference>
<organism evidence="2 3">
    <name type="scientific">Candidatus Synechococcus spongiarum SP3</name>
    <dbReference type="NCBI Taxonomy" id="1604020"/>
    <lineage>
        <taxon>Bacteria</taxon>
        <taxon>Bacillati</taxon>
        <taxon>Cyanobacteriota</taxon>
        <taxon>Cyanophyceae</taxon>
        <taxon>Synechococcales</taxon>
        <taxon>Synechococcaceae</taxon>
        <taxon>Synechococcus</taxon>
    </lineage>
</organism>
<evidence type="ECO:0000313" key="3">
    <source>
        <dbReference type="Proteomes" id="UP000035067"/>
    </source>
</evidence>
<dbReference type="Proteomes" id="UP000035067">
    <property type="component" value="Unassembled WGS sequence"/>
</dbReference>
<name>A0A0G2HJR2_9SYNE</name>
<comment type="caution">
    <text evidence="2">The sequence shown here is derived from an EMBL/GenBank/DDBJ whole genome shotgun (WGS) entry which is preliminary data.</text>
</comment>
<accession>A0A0G2HJR2</accession>
<dbReference type="AlphaFoldDB" id="A0A0G2HJR2"/>
<dbReference type="PATRIC" id="fig|1604020.3.peg.1696"/>
<feature type="transmembrane region" description="Helical" evidence="1">
    <location>
        <begin position="20"/>
        <end position="37"/>
    </location>
</feature>
<sequence>MAPSTPPVPSPLATNWLKPAAGVGGLALLLAAFHGVWQEIHGLREELKTDIQAVETRLRFDLSELTADYGALNNKLDRVLEGLLQP</sequence>
<keyword evidence="1" id="KW-0472">Membrane</keyword>
<protein>
    <submittedName>
        <fullName evidence="2">Uncharacterized protein</fullName>
    </submittedName>
</protein>
<reference evidence="2 3" key="1">
    <citation type="submission" date="2015-01" db="EMBL/GenBank/DDBJ databases">
        <title>Lifestyle Evolution in Cyanobacterial Symbionts of Sponges.</title>
        <authorList>
            <person name="Burgsdorf I."/>
            <person name="Slaby B.M."/>
            <person name="Handley K.M."/>
            <person name="Haber M."/>
            <person name="Blom J."/>
            <person name="Marshall C.W."/>
            <person name="Gilbert J.A."/>
            <person name="Hentschel U."/>
            <person name="Steindler L."/>
        </authorList>
    </citation>
    <scope>NUCLEOTIDE SEQUENCE [LARGE SCALE GENOMIC DNA]</scope>
    <source>
        <strain evidence="2">SP3</strain>
    </source>
</reference>
<evidence type="ECO:0000313" key="2">
    <source>
        <dbReference type="EMBL" id="KKZ11214.1"/>
    </source>
</evidence>
<evidence type="ECO:0000256" key="1">
    <source>
        <dbReference type="SAM" id="Phobius"/>
    </source>
</evidence>
<keyword evidence="1" id="KW-0812">Transmembrane</keyword>
<keyword evidence="1" id="KW-1133">Transmembrane helix</keyword>
<gene>
    <name evidence="2" type="ORF">TE42_08455</name>
</gene>
<proteinExistence type="predicted"/>